<comment type="caution">
    <text evidence="1">The sequence shown here is derived from an EMBL/GenBank/DDBJ whole genome shotgun (WGS) entry which is preliminary data.</text>
</comment>
<organism evidence="1 2">
    <name type="scientific">Stenomitos frigidus AS-A4</name>
    <dbReference type="NCBI Taxonomy" id="2933935"/>
    <lineage>
        <taxon>Bacteria</taxon>
        <taxon>Bacillati</taxon>
        <taxon>Cyanobacteriota</taxon>
        <taxon>Cyanophyceae</taxon>
        <taxon>Leptolyngbyales</taxon>
        <taxon>Leptolyngbyaceae</taxon>
        <taxon>Stenomitos</taxon>
    </lineage>
</organism>
<dbReference type="Proteomes" id="UP001476950">
    <property type="component" value="Unassembled WGS sequence"/>
</dbReference>
<evidence type="ECO:0000313" key="1">
    <source>
        <dbReference type="EMBL" id="MEP1062755.1"/>
    </source>
</evidence>
<dbReference type="EMBL" id="JAMPLM010000087">
    <property type="protein sequence ID" value="MEP1062755.1"/>
    <property type="molecule type" value="Genomic_DNA"/>
</dbReference>
<reference evidence="1 2" key="1">
    <citation type="submission" date="2022-04" db="EMBL/GenBank/DDBJ databases">
        <title>Positive selection, recombination, and allopatry shape intraspecific diversity of widespread and dominant cyanobacteria.</title>
        <authorList>
            <person name="Wei J."/>
            <person name="Shu W."/>
            <person name="Hu C."/>
        </authorList>
    </citation>
    <scope>NUCLEOTIDE SEQUENCE [LARGE SCALE GENOMIC DNA]</scope>
    <source>
        <strain evidence="1 2">AS-A4</strain>
    </source>
</reference>
<keyword evidence="2" id="KW-1185">Reference proteome</keyword>
<sequence length="58" mass="5894">MGHLVTGSDGHDERLHGVSTASRLYGSTSNGMVDAIAVTAATTAQSLDVAAHHDAGEF</sequence>
<dbReference type="RefSeq" id="WP_242033563.1">
    <property type="nucleotide sequence ID" value="NZ_JAMPLM010000087.1"/>
</dbReference>
<gene>
    <name evidence="1" type="ORF">NDI38_30735</name>
</gene>
<proteinExistence type="predicted"/>
<accession>A0ABV0KU67</accession>
<evidence type="ECO:0000313" key="2">
    <source>
        <dbReference type="Proteomes" id="UP001476950"/>
    </source>
</evidence>
<name>A0ABV0KU67_9CYAN</name>
<protein>
    <submittedName>
        <fullName evidence="1">Uncharacterized protein</fullName>
    </submittedName>
</protein>